<accession>A0AAV7QDQ1</accession>
<dbReference type="AlphaFoldDB" id="A0AAV7QDQ1"/>
<evidence type="ECO:0000313" key="2">
    <source>
        <dbReference type="EMBL" id="KAJ1138479.1"/>
    </source>
</evidence>
<keyword evidence="3" id="KW-1185">Reference proteome</keyword>
<comment type="caution">
    <text evidence="2">The sequence shown here is derived from an EMBL/GenBank/DDBJ whole genome shotgun (WGS) entry which is preliminary data.</text>
</comment>
<feature type="region of interest" description="Disordered" evidence="1">
    <location>
        <begin position="160"/>
        <end position="183"/>
    </location>
</feature>
<gene>
    <name evidence="2" type="ORF">NDU88_004862</name>
</gene>
<name>A0AAV7QDQ1_PLEWA</name>
<proteinExistence type="predicted"/>
<evidence type="ECO:0000313" key="3">
    <source>
        <dbReference type="Proteomes" id="UP001066276"/>
    </source>
</evidence>
<sequence>MVTSWLRRTWRPVQQQAARARSVWGTRLTGRKIKCADSPCVARHEVGVSSTGPLGGSEPPWGCGGGAEQLYMFLTRGEGGNVSTVTTTITGGFFEADGEGGLVVTGGFASRYGELQQDMREARKTLQVLLAPHGKERGGQRKVSSLHKCKEKSSSTEVCAAKDESRKLIGPGRRSSDSLESSTAEGFLLVQDQLKA</sequence>
<reference evidence="2" key="1">
    <citation type="journal article" date="2022" name="bioRxiv">
        <title>Sequencing and chromosome-scale assembly of the giantPleurodeles waltlgenome.</title>
        <authorList>
            <person name="Brown T."/>
            <person name="Elewa A."/>
            <person name="Iarovenko S."/>
            <person name="Subramanian E."/>
            <person name="Araus A.J."/>
            <person name="Petzold A."/>
            <person name="Susuki M."/>
            <person name="Suzuki K.-i.T."/>
            <person name="Hayashi T."/>
            <person name="Toyoda A."/>
            <person name="Oliveira C."/>
            <person name="Osipova E."/>
            <person name="Leigh N.D."/>
            <person name="Simon A."/>
            <person name="Yun M.H."/>
        </authorList>
    </citation>
    <scope>NUCLEOTIDE SEQUENCE</scope>
    <source>
        <strain evidence="2">20211129_DDA</strain>
        <tissue evidence="2">Liver</tissue>
    </source>
</reference>
<organism evidence="2 3">
    <name type="scientific">Pleurodeles waltl</name>
    <name type="common">Iberian ribbed newt</name>
    <dbReference type="NCBI Taxonomy" id="8319"/>
    <lineage>
        <taxon>Eukaryota</taxon>
        <taxon>Metazoa</taxon>
        <taxon>Chordata</taxon>
        <taxon>Craniata</taxon>
        <taxon>Vertebrata</taxon>
        <taxon>Euteleostomi</taxon>
        <taxon>Amphibia</taxon>
        <taxon>Batrachia</taxon>
        <taxon>Caudata</taxon>
        <taxon>Salamandroidea</taxon>
        <taxon>Salamandridae</taxon>
        <taxon>Pleurodelinae</taxon>
        <taxon>Pleurodeles</taxon>
    </lineage>
</organism>
<dbReference type="Proteomes" id="UP001066276">
    <property type="component" value="Chromosome 6"/>
</dbReference>
<protein>
    <submittedName>
        <fullName evidence="2">Uncharacterized protein</fullName>
    </submittedName>
</protein>
<dbReference type="EMBL" id="JANPWB010000010">
    <property type="protein sequence ID" value="KAJ1138479.1"/>
    <property type="molecule type" value="Genomic_DNA"/>
</dbReference>
<evidence type="ECO:0000256" key="1">
    <source>
        <dbReference type="SAM" id="MobiDB-lite"/>
    </source>
</evidence>